<sequence length="221" mass="23651">MRSSFSAGRIGRRAALLGGAGLAAYIFVPRVLGRRAMAQSLIPTPMQTAGPFYPVEIPADADNNLVDVRGAAAPAEGQVAHILGRVMTVAGEPLPGAMVEIWQCDAQGIYLHPGSRRQASRDPGFQGYGRAIADADGHYRFRTIRPAPYTGRTPHIHVGVRSAAGELVTQMFVADEPGNARDFLYRRLDARQRAAVTVRLAPAVEVEQGALAGRFDLVLPA</sequence>
<feature type="domain" description="Intradiol ring-cleavage dioxygenases" evidence="4">
    <location>
        <begin position="82"/>
        <end position="110"/>
    </location>
</feature>
<comment type="caution">
    <text evidence="5">The sequence shown here is derived from an EMBL/GenBank/DDBJ whole genome shotgun (WGS) entry which is preliminary data.</text>
</comment>
<proteinExistence type="inferred from homology"/>
<dbReference type="PANTHER" id="PTHR33711:SF9">
    <property type="entry name" value="PROTOCATECHUATE 3,4-DIOXYGENASE ALPHA CHAIN"/>
    <property type="match status" value="1"/>
</dbReference>
<evidence type="ECO:0000256" key="2">
    <source>
        <dbReference type="ARBA" id="ARBA00022964"/>
    </source>
</evidence>
<keyword evidence="2" id="KW-0223">Dioxygenase</keyword>
<dbReference type="PROSITE" id="PS00083">
    <property type="entry name" value="INTRADIOL_DIOXYGENAS"/>
    <property type="match status" value="1"/>
</dbReference>
<dbReference type="Gene3D" id="2.60.130.10">
    <property type="entry name" value="Aromatic compound dioxygenase"/>
    <property type="match status" value="1"/>
</dbReference>
<gene>
    <name evidence="5" type="ORF">ACFOGJ_00645</name>
</gene>
<comment type="similarity">
    <text evidence="1">Belongs to the intradiol ring-cleavage dioxygenase family.</text>
</comment>
<name>A0ABV7KTT2_9PROT</name>
<keyword evidence="3" id="KW-0560">Oxidoreductase</keyword>
<dbReference type="InterPro" id="IPR039387">
    <property type="entry name" value="3_4-PCD"/>
</dbReference>
<keyword evidence="6" id="KW-1185">Reference proteome</keyword>
<dbReference type="Pfam" id="PF00775">
    <property type="entry name" value="Dioxygenase_C"/>
    <property type="match status" value="1"/>
</dbReference>
<dbReference type="InterPro" id="IPR050770">
    <property type="entry name" value="Intradiol_RC_Dioxygenase"/>
</dbReference>
<protein>
    <recommendedName>
        <fullName evidence="4">Intradiol ring-cleavage dioxygenases domain-containing protein</fullName>
    </recommendedName>
</protein>
<dbReference type="EMBL" id="JBHRTR010000004">
    <property type="protein sequence ID" value="MFC3225717.1"/>
    <property type="molecule type" value="Genomic_DNA"/>
</dbReference>
<dbReference type="SUPFAM" id="SSF49482">
    <property type="entry name" value="Aromatic compound dioxygenase"/>
    <property type="match status" value="1"/>
</dbReference>
<dbReference type="RefSeq" id="WP_379897450.1">
    <property type="nucleotide sequence ID" value="NZ_JBHRTR010000004.1"/>
</dbReference>
<dbReference type="PANTHER" id="PTHR33711">
    <property type="entry name" value="DIOXYGENASE, PUTATIVE (AFU_ORTHOLOGUE AFUA_2G02910)-RELATED"/>
    <property type="match status" value="1"/>
</dbReference>
<evidence type="ECO:0000256" key="1">
    <source>
        <dbReference type="ARBA" id="ARBA00007825"/>
    </source>
</evidence>
<dbReference type="InterPro" id="IPR015889">
    <property type="entry name" value="Intradiol_dOase_core"/>
</dbReference>
<dbReference type="Proteomes" id="UP001595528">
    <property type="component" value="Unassembled WGS sequence"/>
</dbReference>
<evidence type="ECO:0000256" key="3">
    <source>
        <dbReference type="ARBA" id="ARBA00023002"/>
    </source>
</evidence>
<accession>A0ABV7KTT2</accession>
<evidence type="ECO:0000313" key="5">
    <source>
        <dbReference type="EMBL" id="MFC3225717.1"/>
    </source>
</evidence>
<dbReference type="InterPro" id="IPR000627">
    <property type="entry name" value="Intradiol_dOase_C"/>
</dbReference>
<evidence type="ECO:0000259" key="4">
    <source>
        <dbReference type="PROSITE" id="PS00083"/>
    </source>
</evidence>
<dbReference type="CDD" id="cd03459">
    <property type="entry name" value="3_4-PCD"/>
    <property type="match status" value="1"/>
</dbReference>
<evidence type="ECO:0000313" key="6">
    <source>
        <dbReference type="Proteomes" id="UP001595528"/>
    </source>
</evidence>
<reference evidence="6" key="1">
    <citation type="journal article" date="2019" name="Int. J. Syst. Evol. Microbiol.">
        <title>The Global Catalogue of Microorganisms (GCM) 10K type strain sequencing project: providing services to taxonomists for standard genome sequencing and annotation.</title>
        <authorList>
            <consortium name="The Broad Institute Genomics Platform"/>
            <consortium name="The Broad Institute Genome Sequencing Center for Infectious Disease"/>
            <person name="Wu L."/>
            <person name="Ma J."/>
        </authorList>
    </citation>
    <scope>NUCLEOTIDE SEQUENCE [LARGE SCALE GENOMIC DNA]</scope>
    <source>
        <strain evidence="6">KCTC 42964</strain>
    </source>
</reference>
<organism evidence="5 6">
    <name type="scientific">Marinibaculum pumilum</name>
    <dbReference type="NCBI Taxonomy" id="1766165"/>
    <lineage>
        <taxon>Bacteria</taxon>
        <taxon>Pseudomonadati</taxon>
        <taxon>Pseudomonadota</taxon>
        <taxon>Alphaproteobacteria</taxon>
        <taxon>Rhodospirillales</taxon>
        <taxon>Rhodospirillaceae</taxon>
        <taxon>Marinibaculum</taxon>
    </lineage>
</organism>